<dbReference type="AlphaFoldDB" id="A0A0E9PET5"/>
<reference evidence="1" key="2">
    <citation type="journal article" date="2015" name="Fish Shellfish Immunol.">
        <title>Early steps in the European eel (Anguilla anguilla)-Vibrio vulnificus interaction in the gills: Role of the RtxA13 toxin.</title>
        <authorList>
            <person name="Callol A."/>
            <person name="Pajuelo D."/>
            <person name="Ebbesson L."/>
            <person name="Teles M."/>
            <person name="MacKenzie S."/>
            <person name="Amaro C."/>
        </authorList>
    </citation>
    <scope>NUCLEOTIDE SEQUENCE</scope>
</reference>
<reference evidence="1" key="1">
    <citation type="submission" date="2014-11" db="EMBL/GenBank/DDBJ databases">
        <authorList>
            <person name="Amaro Gonzalez C."/>
        </authorList>
    </citation>
    <scope>NUCLEOTIDE SEQUENCE</scope>
</reference>
<organism evidence="1">
    <name type="scientific">Anguilla anguilla</name>
    <name type="common">European freshwater eel</name>
    <name type="synonym">Muraena anguilla</name>
    <dbReference type="NCBI Taxonomy" id="7936"/>
    <lineage>
        <taxon>Eukaryota</taxon>
        <taxon>Metazoa</taxon>
        <taxon>Chordata</taxon>
        <taxon>Craniata</taxon>
        <taxon>Vertebrata</taxon>
        <taxon>Euteleostomi</taxon>
        <taxon>Actinopterygii</taxon>
        <taxon>Neopterygii</taxon>
        <taxon>Teleostei</taxon>
        <taxon>Anguilliformes</taxon>
        <taxon>Anguillidae</taxon>
        <taxon>Anguilla</taxon>
    </lineage>
</organism>
<proteinExistence type="predicted"/>
<dbReference type="EMBL" id="GBXM01106229">
    <property type="protein sequence ID" value="JAH02348.1"/>
    <property type="molecule type" value="Transcribed_RNA"/>
</dbReference>
<accession>A0A0E9PET5</accession>
<name>A0A0E9PET5_ANGAN</name>
<sequence length="62" mass="6809">MRCEPGLQLLPCAVFLIISSMLISPHTSLSIWVTITQLSVAQGKTGWNSPLVQLLTRSLQTE</sequence>
<protein>
    <submittedName>
        <fullName evidence="1">Uncharacterized protein</fullName>
    </submittedName>
</protein>
<evidence type="ECO:0000313" key="1">
    <source>
        <dbReference type="EMBL" id="JAH02348.1"/>
    </source>
</evidence>